<dbReference type="EMBL" id="HBDY01009247">
    <property type="protein sequence ID" value="CAD8239794.1"/>
    <property type="molecule type" value="Transcribed_RNA"/>
</dbReference>
<dbReference type="InterPro" id="IPR004653">
    <property type="entry name" value="DusA"/>
</dbReference>
<gene>
    <name evidence="6" type="ORF">MPUS1402_LOCUS6909</name>
</gene>
<keyword evidence="2" id="KW-0521">NADP</keyword>
<organism evidence="6">
    <name type="scientific">Micromonas pusilla</name>
    <name type="common">Picoplanktonic green alga</name>
    <name type="synonym">Chromulina pusilla</name>
    <dbReference type="NCBI Taxonomy" id="38833"/>
    <lineage>
        <taxon>Eukaryota</taxon>
        <taxon>Viridiplantae</taxon>
        <taxon>Chlorophyta</taxon>
        <taxon>Mamiellophyceae</taxon>
        <taxon>Mamiellales</taxon>
        <taxon>Mamiellaceae</taxon>
        <taxon>Micromonas</taxon>
    </lineage>
</organism>
<evidence type="ECO:0000313" key="6">
    <source>
        <dbReference type="EMBL" id="CAD8239794.1"/>
    </source>
</evidence>
<keyword evidence="1" id="KW-0820">tRNA-binding</keyword>
<evidence type="ECO:0000259" key="5">
    <source>
        <dbReference type="Pfam" id="PF01207"/>
    </source>
</evidence>
<evidence type="ECO:0000256" key="2">
    <source>
        <dbReference type="ARBA" id="ARBA00022857"/>
    </source>
</evidence>
<dbReference type="Pfam" id="PF01207">
    <property type="entry name" value="Dus"/>
    <property type="match status" value="2"/>
</dbReference>
<evidence type="ECO:0000256" key="4">
    <source>
        <dbReference type="SAM" id="MobiDB-lite"/>
    </source>
</evidence>
<dbReference type="SUPFAM" id="SSF51395">
    <property type="entry name" value="FMN-linked oxidoreductases"/>
    <property type="match status" value="1"/>
</dbReference>
<dbReference type="PANTHER" id="PTHR42907:SF1">
    <property type="entry name" value="FMN-LINKED OXIDOREDUCTASES SUPERFAMILY PROTEIN"/>
    <property type="match status" value="1"/>
</dbReference>
<dbReference type="GO" id="GO:0000049">
    <property type="term" value="F:tRNA binding"/>
    <property type="evidence" value="ECO:0007669"/>
    <property type="project" value="UniProtKB-KW"/>
</dbReference>
<dbReference type="AlphaFoldDB" id="A0A7R9TNP1"/>
<feature type="domain" description="DUS-like FMN-binding" evidence="5">
    <location>
        <begin position="32"/>
        <end position="170"/>
    </location>
</feature>
<protein>
    <recommendedName>
        <fullName evidence="5">DUS-like FMN-binding domain-containing protein</fullName>
    </recommendedName>
</protein>
<sequence>MPTPEDAAAAASASSLPRIVLPPTSDSHRLSVAPMLDCTDAHFRAVCRSFSRRTHLWTEMIHQDAVIHSHASRPEMLGHDASEHPLTVQLGGSSPGRLARAAEICDAAYGYDEVNLNAGCPSAKVTSKSDAEKCFGAVLMRDPELVGECLRRMREAVDVPVTLKHRLGVRTRGAGGGGGGRRRHLHRHQHQSLSASERPSASDDDAADAADAEDNYAYVSDFVQRVHELSGVTHFIVHARAAVLGGLSPAANRSIPPLRHREVHALASDFPKLGFSLNGGVETVDDAVRHLSSGKLKGVMLGRAVYRDPTILHDVDARVYGDESGGVGVDPTLAKSRGDALTRFAAYGDHVLRERWATHLRAGINLTRALFKACAGVVHGTRGGKEFKRLAEAECLGVKQGGGLKDAGGSPSRFGEMMARCASAVHEEDLRAPLRRGGGAVVKTWEANAAEGDDARFGDR</sequence>
<dbReference type="GO" id="GO:0017150">
    <property type="term" value="F:tRNA dihydrouridine synthase activity"/>
    <property type="evidence" value="ECO:0007669"/>
    <property type="project" value="InterPro"/>
</dbReference>
<evidence type="ECO:0000256" key="3">
    <source>
        <dbReference type="ARBA" id="ARBA00022884"/>
    </source>
</evidence>
<keyword evidence="3" id="KW-0694">RNA-binding</keyword>
<dbReference type="InterPro" id="IPR013785">
    <property type="entry name" value="Aldolase_TIM"/>
</dbReference>
<dbReference type="CDD" id="cd02801">
    <property type="entry name" value="DUS_like_FMN"/>
    <property type="match status" value="1"/>
</dbReference>
<feature type="compositionally biased region" description="Basic residues" evidence="4">
    <location>
        <begin position="180"/>
        <end position="190"/>
    </location>
</feature>
<evidence type="ECO:0000256" key="1">
    <source>
        <dbReference type="ARBA" id="ARBA00022555"/>
    </source>
</evidence>
<feature type="domain" description="DUS-like FMN-binding" evidence="5">
    <location>
        <begin position="214"/>
        <end position="314"/>
    </location>
</feature>
<reference evidence="6" key="1">
    <citation type="submission" date="2021-01" db="EMBL/GenBank/DDBJ databases">
        <authorList>
            <person name="Corre E."/>
            <person name="Pelletier E."/>
            <person name="Niang G."/>
            <person name="Scheremetjew M."/>
            <person name="Finn R."/>
            <person name="Kale V."/>
            <person name="Holt S."/>
            <person name="Cochrane G."/>
            <person name="Meng A."/>
            <person name="Brown T."/>
            <person name="Cohen L."/>
        </authorList>
    </citation>
    <scope>NUCLEOTIDE SEQUENCE</scope>
    <source>
        <strain evidence="6">RCC1614</strain>
    </source>
</reference>
<feature type="region of interest" description="Disordered" evidence="4">
    <location>
        <begin position="1"/>
        <end position="24"/>
    </location>
</feature>
<accession>A0A7R9TNP1</accession>
<feature type="region of interest" description="Disordered" evidence="4">
    <location>
        <begin position="168"/>
        <end position="208"/>
    </location>
</feature>
<dbReference type="Gene3D" id="3.20.20.70">
    <property type="entry name" value="Aldolase class I"/>
    <property type="match status" value="1"/>
</dbReference>
<name>A0A7R9TNP1_MICPS</name>
<dbReference type="PANTHER" id="PTHR42907">
    <property type="entry name" value="FMN-LINKED OXIDOREDUCTASES SUPERFAMILY PROTEIN"/>
    <property type="match status" value="1"/>
</dbReference>
<dbReference type="InterPro" id="IPR035587">
    <property type="entry name" value="DUS-like_FMN-bd"/>
</dbReference>
<proteinExistence type="predicted"/>